<dbReference type="KEGG" id="sulg:FJR48_06810"/>
<dbReference type="Proteomes" id="UP000326944">
    <property type="component" value="Chromosome"/>
</dbReference>
<dbReference type="AlphaFoldDB" id="A0A5P8P160"/>
<organism evidence="2 3">
    <name type="scientific">Sulfurimonas lithotrophica</name>
    <dbReference type="NCBI Taxonomy" id="2590022"/>
    <lineage>
        <taxon>Bacteria</taxon>
        <taxon>Pseudomonadati</taxon>
        <taxon>Campylobacterota</taxon>
        <taxon>Epsilonproteobacteria</taxon>
        <taxon>Campylobacterales</taxon>
        <taxon>Sulfurimonadaceae</taxon>
        <taxon>Sulfurimonas</taxon>
    </lineage>
</organism>
<reference evidence="2 3" key="1">
    <citation type="submission" date="2019-09" db="EMBL/GenBank/DDBJ databases">
        <title>Sulfurimonas gotlandica sp. nov., a chemoautotrophic and psychrotolerant epsilonproteobacterium isolated from a pelagic redoxcline, and an emended description of the genus Sulfurimonas.</title>
        <authorList>
            <person name="Wang S."/>
            <person name="Jiang L."/>
            <person name="Shao S."/>
        </authorList>
    </citation>
    <scope>NUCLEOTIDE SEQUENCE [LARGE SCALE GENOMIC DNA]</scope>
    <source>
        <strain evidence="2 3">GYSZ_1</strain>
    </source>
</reference>
<proteinExistence type="predicted"/>
<keyword evidence="1" id="KW-0472">Membrane</keyword>
<dbReference type="EMBL" id="CP043617">
    <property type="protein sequence ID" value="QFR49453.1"/>
    <property type="molecule type" value="Genomic_DNA"/>
</dbReference>
<protein>
    <recommendedName>
        <fullName evidence="4">Tetratricopeptide repeat-like domain-containing protein</fullName>
    </recommendedName>
</protein>
<keyword evidence="1" id="KW-0812">Transmembrane</keyword>
<feature type="transmembrane region" description="Helical" evidence="1">
    <location>
        <begin position="37"/>
        <end position="55"/>
    </location>
</feature>
<gene>
    <name evidence="2" type="ORF">FJR48_06810</name>
</gene>
<evidence type="ECO:0000313" key="2">
    <source>
        <dbReference type="EMBL" id="QFR49453.1"/>
    </source>
</evidence>
<evidence type="ECO:0000313" key="3">
    <source>
        <dbReference type="Proteomes" id="UP000326944"/>
    </source>
</evidence>
<evidence type="ECO:0008006" key="4">
    <source>
        <dbReference type="Google" id="ProtNLM"/>
    </source>
</evidence>
<evidence type="ECO:0000256" key="1">
    <source>
        <dbReference type="SAM" id="Phobius"/>
    </source>
</evidence>
<keyword evidence="3" id="KW-1185">Reference proteome</keyword>
<name>A0A5P8P160_9BACT</name>
<dbReference type="RefSeq" id="WP_152307396.1">
    <property type="nucleotide sequence ID" value="NZ_CP043617.1"/>
</dbReference>
<sequence>MSLKENINMVKEELNSEEKFFEKAVITEKFVKKYKNLMIGGVAFIIIAVGANIVYDANKSATVEEANEVLSALVENPNDANSKTMLKSLSPELYDVWSYSQALVNKDTQALKKLSSSKTTLISDLATYELASSSADTAALSSYSMKQNVIYKDLALVQNAILLLNKKDIEKAHQELKKVSQNSSLNKVVSALLHYGVK</sequence>
<dbReference type="OrthoDB" id="5334020at2"/>
<accession>A0A5P8P160</accession>
<keyword evidence="1" id="KW-1133">Transmembrane helix</keyword>